<dbReference type="Proteomes" id="UP000314294">
    <property type="component" value="Unassembled WGS sequence"/>
</dbReference>
<name>A0A4Z2H4Y3_9TELE</name>
<evidence type="ECO:0000256" key="1">
    <source>
        <dbReference type="SAM" id="MobiDB-lite"/>
    </source>
</evidence>
<organism evidence="2 3">
    <name type="scientific">Liparis tanakae</name>
    <name type="common">Tanaka's snailfish</name>
    <dbReference type="NCBI Taxonomy" id="230148"/>
    <lineage>
        <taxon>Eukaryota</taxon>
        <taxon>Metazoa</taxon>
        <taxon>Chordata</taxon>
        <taxon>Craniata</taxon>
        <taxon>Vertebrata</taxon>
        <taxon>Euteleostomi</taxon>
        <taxon>Actinopterygii</taxon>
        <taxon>Neopterygii</taxon>
        <taxon>Teleostei</taxon>
        <taxon>Neoteleostei</taxon>
        <taxon>Acanthomorphata</taxon>
        <taxon>Eupercaria</taxon>
        <taxon>Perciformes</taxon>
        <taxon>Cottioidei</taxon>
        <taxon>Cottales</taxon>
        <taxon>Liparidae</taxon>
        <taxon>Liparis</taxon>
    </lineage>
</organism>
<evidence type="ECO:0000313" key="3">
    <source>
        <dbReference type="Proteomes" id="UP000314294"/>
    </source>
</evidence>
<feature type="compositionally biased region" description="Basic and acidic residues" evidence="1">
    <location>
        <begin position="15"/>
        <end position="29"/>
    </location>
</feature>
<proteinExistence type="predicted"/>
<evidence type="ECO:0000313" key="2">
    <source>
        <dbReference type="EMBL" id="TNN60829.1"/>
    </source>
</evidence>
<feature type="region of interest" description="Disordered" evidence="1">
    <location>
        <begin position="1"/>
        <end position="34"/>
    </location>
</feature>
<dbReference type="AlphaFoldDB" id="A0A4Z2H4Y3"/>
<protein>
    <submittedName>
        <fullName evidence="2">Uncharacterized protein</fullName>
    </submittedName>
</protein>
<keyword evidence="3" id="KW-1185">Reference proteome</keyword>
<accession>A0A4Z2H4Y3</accession>
<comment type="caution">
    <text evidence="2">The sequence shown here is derived from an EMBL/GenBank/DDBJ whole genome shotgun (WGS) entry which is preliminary data.</text>
</comment>
<gene>
    <name evidence="2" type="ORF">EYF80_028926</name>
</gene>
<sequence length="189" mass="20749">MTVTRRDVHPGITRDVPHGAKLKETEAKGNRRRNPSTLKSFCLSAVSSLEVLTLLPSIRQPKRRRLVSRNVIIRRGCLEGSAPSGVGVVLQQLDHVSQPVPQLRGAAHLVQHAEQVLLHVVRHEIHNLFLAVKLLRQSVGRECEVFVVGKAVVDRPGMVARQPLRTFRADSDTAAGVRTSSHAAGKRGI</sequence>
<reference evidence="2 3" key="1">
    <citation type="submission" date="2019-03" db="EMBL/GenBank/DDBJ databases">
        <title>First draft genome of Liparis tanakae, snailfish: a comprehensive survey of snailfish specific genes.</title>
        <authorList>
            <person name="Kim W."/>
            <person name="Song I."/>
            <person name="Jeong J.-H."/>
            <person name="Kim D."/>
            <person name="Kim S."/>
            <person name="Ryu S."/>
            <person name="Song J.Y."/>
            <person name="Lee S.K."/>
        </authorList>
    </citation>
    <scope>NUCLEOTIDE SEQUENCE [LARGE SCALE GENOMIC DNA]</scope>
    <source>
        <tissue evidence="2">Muscle</tissue>
    </source>
</reference>
<feature type="region of interest" description="Disordered" evidence="1">
    <location>
        <begin position="170"/>
        <end position="189"/>
    </location>
</feature>
<dbReference type="EMBL" id="SRLO01000326">
    <property type="protein sequence ID" value="TNN60829.1"/>
    <property type="molecule type" value="Genomic_DNA"/>
</dbReference>